<evidence type="ECO:0000256" key="1">
    <source>
        <dbReference type="SAM" id="MobiDB-lite"/>
    </source>
</evidence>
<sequence>MEIRYDSKDEDGEHVYQLSQKLTGQDYLEMQSTLFTPPVKLKRNGSEQEQEGETEGELELEVPEITDDVVTGYNHKVLMVRLKEWDWDKPINEENVRALPMSHYATLYQISVQFQRDEMGPMEDFLRNHSALSSLLGLQSTSEPSSDSPQSTSDPPSS</sequence>
<gene>
    <name evidence="2" type="ORF">LCGC14_1679630</name>
</gene>
<dbReference type="AlphaFoldDB" id="A0A0F9HPJ5"/>
<evidence type="ECO:0000313" key="2">
    <source>
        <dbReference type="EMBL" id="KKM17052.1"/>
    </source>
</evidence>
<accession>A0A0F9HPJ5</accession>
<dbReference type="EMBL" id="LAZR01014535">
    <property type="protein sequence ID" value="KKM17052.1"/>
    <property type="molecule type" value="Genomic_DNA"/>
</dbReference>
<feature type="compositionally biased region" description="Low complexity" evidence="1">
    <location>
        <begin position="139"/>
        <end position="158"/>
    </location>
</feature>
<comment type="caution">
    <text evidence="2">The sequence shown here is derived from an EMBL/GenBank/DDBJ whole genome shotgun (WGS) entry which is preliminary data.</text>
</comment>
<protein>
    <submittedName>
        <fullName evidence="2">Uncharacterized protein</fullName>
    </submittedName>
</protein>
<name>A0A0F9HPJ5_9ZZZZ</name>
<feature type="region of interest" description="Disordered" evidence="1">
    <location>
        <begin position="136"/>
        <end position="158"/>
    </location>
</feature>
<organism evidence="2">
    <name type="scientific">marine sediment metagenome</name>
    <dbReference type="NCBI Taxonomy" id="412755"/>
    <lineage>
        <taxon>unclassified sequences</taxon>
        <taxon>metagenomes</taxon>
        <taxon>ecological metagenomes</taxon>
    </lineage>
</organism>
<proteinExistence type="predicted"/>
<reference evidence="2" key="1">
    <citation type="journal article" date="2015" name="Nature">
        <title>Complex archaea that bridge the gap between prokaryotes and eukaryotes.</title>
        <authorList>
            <person name="Spang A."/>
            <person name="Saw J.H."/>
            <person name="Jorgensen S.L."/>
            <person name="Zaremba-Niedzwiedzka K."/>
            <person name="Martijn J."/>
            <person name="Lind A.E."/>
            <person name="van Eijk R."/>
            <person name="Schleper C."/>
            <person name="Guy L."/>
            <person name="Ettema T.J."/>
        </authorList>
    </citation>
    <scope>NUCLEOTIDE SEQUENCE</scope>
</reference>